<sequence>MDDLPDDALGDVLRRLPPRWLAASRCVCKAWRRTIDERRLLRPDLLPLSFAGIFIQFDSHAFPEFFARPSPSSANTKLDFLP</sequence>
<feature type="domain" description="F-box" evidence="1">
    <location>
        <begin position="1"/>
        <end position="44"/>
    </location>
</feature>
<accession>A0A8R7QM64</accession>
<dbReference type="PROSITE" id="PS50181">
    <property type="entry name" value="FBOX"/>
    <property type="match status" value="1"/>
</dbReference>
<dbReference type="PANTHER" id="PTHR34591:SF57">
    <property type="entry name" value="F-BOX DOMAIN-CONTAINING PROTEIN"/>
    <property type="match status" value="1"/>
</dbReference>
<dbReference type="Pfam" id="PF00646">
    <property type="entry name" value="F-box"/>
    <property type="match status" value="1"/>
</dbReference>
<organism evidence="2 3">
    <name type="scientific">Triticum urartu</name>
    <name type="common">Red wild einkorn</name>
    <name type="synonym">Crithodium urartu</name>
    <dbReference type="NCBI Taxonomy" id="4572"/>
    <lineage>
        <taxon>Eukaryota</taxon>
        <taxon>Viridiplantae</taxon>
        <taxon>Streptophyta</taxon>
        <taxon>Embryophyta</taxon>
        <taxon>Tracheophyta</taxon>
        <taxon>Spermatophyta</taxon>
        <taxon>Magnoliopsida</taxon>
        <taxon>Liliopsida</taxon>
        <taxon>Poales</taxon>
        <taxon>Poaceae</taxon>
        <taxon>BOP clade</taxon>
        <taxon>Pooideae</taxon>
        <taxon>Triticodae</taxon>
        <taxon>Triticeae</taxon>
        <taxon>Triticinae</taxon>
        <taxon>Triticum</taxon>
    </lineage>
</organism>
<protein>
    <recommendedName>
        <fullName evidence="1">F-box domain-containing protein</fullName>
    </recommendedName>
</protein>
<dbReference type="Gene3D" id="1.20.1280.50">
    <property type="match status" value="1"/>
</dbReference>
<dbReference type="InterPro" id="IPR001810">
    <property type="entry name" value="F-box_dom"/>
</dbReference>
<dbReference type="SUPFAM" id="SSF81383">
    <property type="entry name" value="F-box domain"/>
    <property type="match status" value="1"/>
</dbReference>
<dbReference type="SMART" id="SM00256">
    <property type="entry name" value="FBOX"/>
    <property type="match status" value="1"/>
</dbReference>
<evidence type="ECO:0000313" key="2">
    <source>
        <dbReference type="EnsemblPlants" id="TuG1812G0500005507.01.T01.cds283287"/>
    </source>
</evidence>
<dbReference type="PANTHER" id="PTHR34591">
    <property type="entry name" value="OS03G0653100 PROTEIN-RELATED"/>
    <property type="match status" value="1"/>
</dbReference>
<dbReference type="EnsemblPlants" id="TuG1812G0500005507.01.T01">
    <property type="protein sequence ID" value="TuG1812G0500005507.01.T01.cds283287"/>
    <property type="gene ID" value="TuG1812G0500005507.01"/>
</dbReference>
<evidence type="ECO:0000313" key="3">
    <source>
        <dbReference type="Proteomes" id="UP000015106"/>
    </source>
</evidence>
<keyword evidence="3" id="KW-1185">Reference proteome</keyword>
<evidence type="ECO:0000259" key="1">
    <source>
        <dbReference type="PROSITE" id="PS50181"/>
    </source>
</evidence>
<proteinExistence type="predicted"/>
<reference evidence="2" key="3">
    <citation type="submission" date="2022-06" db="UniProtKB">
        <authorList>
            <consortium name="EnsemblPlants"/>
        </authorList>
    </citation>
    <scope>IDENTIFICATION</scope>
</reference>
<dbReference type="Proteomes" id="UP000015106">
    <property type="component" value="Chromosome 5"/>
</dbReference>
<dbReference type="AlphaFoldDB" id="A0A8R7QM64"/>
<reference evidence="2" key="2">
    <citation type="submission" date="2018-03" db="EMBL/GenBank/DDBJ databases">
        <title>The Triticum urartu genome reveals the dynamic nature of wheat genome evolution.</title>
        <authorList>
            <person name="Ling H."/>
            <person name="Ma B."/>
            <person name="Shi X."/>
            <person name="Liu H."/>
            <person name="Dong L."/>
            <person name="Sun H."/>
            <person name="Cao Y."/>
            <person name="Gao Q."/>
            <person name="Zheng S."/>
            <person name="Li Y."/>
            <person name="Yu Y."/>
            <person name="Du H."/>
            <person name="Qi M."/>
            <person name="Li Y."/>
            <person name="Yu H."/>
            <person name="Cui Y."/>
            <person name="Wang N."/>
            <person name="Chen C."/>
            <person name="Wu H."/>
            <person name="Zhao Y."/>
            <person name="Zhang J."/>
            <person name="Li Y."/>
            <person name="Zhou W."/>
            <person name="Zhang B."/>
            <person name="Hu W."/>
            <person name="Eijk M."/>
            <person name="Tang J."/>
            <person name="Witsenboer H."/>
            <person name="Zhao S."/>
            <person name="Li Z."/>
            <person name="Zhang A."/>
            <person name="Wang D."/>
            <person name="Liang C."/>
        </authorList>
    </citation>
    <scope>NUCLEOTIDE SEQUENCE [LARGE SCALE GENOMIC DNA]</scope>
    <source>
        <strain evidence="2">cv. G1812</strain>
    </source>
</reference>
<dbReference type="InterPro" id="IPR036047">
    <property type="entry name" value="F-box-like_dom_sf"/>
</dbReference>
<name>A0A8R7QM64_TRIUA</name>
<reference evidence="3" key="1">
    <citation type="journal article" date="2013" name="Nature">
        <title>Draft genome of the wheat A-genome progenitor Triticum urartu.</title>
        <authorList>
            <person name="Ling H.Q."/>
            <person name="Zhao S."/>
            <person name="Liu D."/>
            <person name="Wang J."/>
            <person name="Sun H."/>
            <person name="Zhang C."/>
            <person name="Fan H."/>
            <person name="Li D."/>
            <person name="Dong L."/>
            <person name="Tao Y."/>
            <person name="Gao C."/>
            <person name="Wu H."/>
            <person name="Li Y."/>
            <person name="Cui Y."/>
            <person name="Guo X."/>
            <person name="Zheng S."/>
            <person name="Wang B."/>
            <person name="Yu K."/>
            <person name="Liang Q."/>
            <person name="Yang W."/>
            <person name="Lou X."/>
            <person name="Chen J."/>
            <person name="Feng M."/>
            <person name="Jian J."/>
            <person name="Zhang X."/>
            <person name="Luo G."/>
            <person name="Jiang Y."/>
            <person name="Liu J."/>
            <person name="Wang Z."/>
            <person name="Sha Y."/>
            <person name="Zhang B."/>
            <person name="Wu H."/>
            <person name="Tang D."/>
            <person name="Shen Q."/>
            <person name="Xue P."/>
            <person name="Zou S."/>
            <person name="Wang X."/>
            <person name="Liu X."/>
            <person name="Wang F."/>
            <person name="Yang Y."/>
            <person name="An X."/>
            <person name="Dong Z."/>
            <person name="Zhang K."/>
            <person name="Zhang X."/>
            <person name="Luo M.C."/>
            <person name="Dvorak J."/>
            <person name="Tong Y."/>
            <person name="Wang J."/>
            <person name="Yang H."/>
            <person name="Li Z."/>
            <person name="Wang D."/>
            <person name="Zhang A."/>
            <person name="Wang J."/>
        </authorList>
    </citation>
    <scope>NUCLEOTIDE SEQUENCE</scope>
    <source>
        <strain evidence="3">cv. G1812</strain>
    </source>
</reference>
<dbReference type="Gramene" id="TuG1812G0500005507.01.T01">
    <property type="protein sequence ID" value="TuG1812G0500005507.01.T01.cds283287"/>
    <property type="gene ID" value="TuG1812G0500005507.01"/>
</dbReference>